<keyword evidence="1" id="KW-0344">Guanine-nucleotide releasing factor</keyword>
<dbReference type="Pfam" id="PF00415">
    <property type="entry name" value="RCC1"/>
    <property type="match status" value="1"/>
</dbReference>
<dbReference type="InterPro" id="IPR051553">
    <property type="entry name" value="Ran_GTPase-activating"/>
</dbReference>
<dbReference type="EMBL" id="FTNZ01000008">
    <property type="protein sequence ID" value="SIS46310.1"/>
    <property type="molecule type" value="Genomic_DNA"/>
</dbReference>
<dbReference type="InterPro" id="IPR058923">
    <property type="entry name" value="RCC1-like_dom"/>
</dbReference>
<feature type="domain" description="Secretion system C-terminal sorting" evidence="4">
    <location>
        <begin position="411"/>
        <end position="474"/>
    </location>
</feature>
<reference evidence="6 10" key="2">
    <citation type="submission" date="2018-11" db="EMBL/GenBank/DDBJ databases">
        <title>Proposal to divide the Flavobacteriaceae and reorganize its genera based on Amino Acid Identity values calculated from whole genome sequences.</title>
        <authorList>
            <person name="Nicholson A.C."/>
            <person name="Gulvik C.A."/>
            <person name="Whitney A.M."/>
            <person name="Humrighouse B.W."/>
            <person name="Bell M."/>
            <person name="Holmes B."/>
            <person name="Steigerwalt A.G."/>
            <person name="Villarma A."/>
            <person name="Sheth M."/>
            <person name="Batra D."/>
            <person name="Pryor J."/>
            <person name="Bernardet J.-F."/>
            <person name="Hugo C."/>
            <person name="Kampfer P."/>
            <person name="Newman J."/>
            <person name="McQuiston J.R."/>
        </authorList>
    </citation>
    <scope>NUCLEOTIDE SEQUENCE [LARGE SCALE GENOMIC DNA]</scope>
    <source>
        <strain evidence="6 10">DSM 16927</strain>
    </source>
</reference>
<evidence type="ECO:0000313" key="9">
    <source>
        <dbReference type="Proteomes" id="UP000186106"/>
    </source>
</evidence>
<evidence type="ECO:0000313" key="8">
    <source>
        <dbReference type="EMBL" id="SIS46310.1"/>
    </source>
</evidence>
<evidence type="ECO:0000313" key="10">
    <source>
        <dbReference type="Proteomes" id="UP000279541"/>
    </source>
</evidence>
<dbReference type="Proteomes" id="UP000186106">
    <property type="component" value="Unassembled WGS sequence"/>
</dbReference>
<dbReference type="STRING" id="112234.SAMN05421768_10229"/>
<reference evidence="8 9" key="1">
    <citation type="submission" date="2017-01" db="EMBL/GenBank/DDBJ databases">
        <authorList>
            <person name="Mah S.A."/>
            <person name="Swanson W.J."/>
            <person name="Moy G.W."/>
            <person name="Vacquier V.D."/>
        </authorList>
    </citation>
    <scope>NUCLEOTIDE SEQUENCE [LARGE SCALE GENOMIC DNA]</scope>
    <source>
        <strain evidence="8 9">DSM 16927</strain>
    </source>
</reference>
<dbReference type="Pfam" id="PF18962">
    <property type="entry name" value="Por_Secre_tail"/>
    <property type="match status" value="1"/>
</dbReference>
<dbReference type="InterPro" id="IPR000408">
    <property type="entry name" value="Reg_chr_condens"/>
</dbReference>
<dbReference type="AlphaFoldDB" id="A0A1N7JAI0"/>
<evidence type="ECO:0000256" key="1">
    <source>
        <dbReference type="ARBA" id="ARBA00022658"/>
    </source>
</evidence>
<name>A0A1N7JAI0_9FLAO</name>
<keyword evidence="10" id="KW-1185">Reference proteome</keyword>
<dbReference type="PROSITE" id="PS50012">
    <property type="entry name" value="RCC1_3"/>
    <property type="match status" value="3"/>
</dbReference>
<evidence type="ECO:0000313" key="6">
    <source>
        <dbReference type="EMBL" id="AZA99350.1"/>
    </source>
</evidence>
<accession>A0A1N7JAI0</accession>
<organism evidence="8 9">
    <name type="scientific">Chryseobacterium joostei</name>
    <dbReference type="NCBI Taxonomy" id="112234"/>
    <lineage>
        <taxon>Bacteria</taxon>
        <taxon>Pseudomonadati</taxon>
        <taxon>Bacteroidota</taxon>
        <taxon>Flavobacteriia</taxon>
        <taxon>Flavobacteriales</taxon>
        <taxon>Weeksellaceae</taxon>
        <taxon>Chryseobacterium group</taxon>
        <taxon>Chryseobacterium</taxon>
    </lineage>
</organism>
<dbReference type="PRINTS" id="PR00633">
    <property type="entry name" value="RCCNDNSATION"/>
</dbReference>
<feature type="domain" description="RCC1-like" evidence="5">
    <location>
        <begin position="38"/>
        <end position="354"/>
    </location>
</feature>
<dbReference type="KEGG" id="cjt:EG359_06930"/>
<evidence type="ECO:0000256" key="3">
    <source>
        <dbReference type="ARBA" id="ARBA00022737"/>
    </source>
</evidence>
<dbReference type="PANTHER" id="PTHR45982:SF1">
    <property type="entry name" value="REGULATOR OF CHROMOSOME CONDENSATION"/>
    <property type="match status" value="1"/>
</dbReference>
<dbReference type="SUPFAM" id="SSF50985">
    <property type="entry name" value="RCC1/BLIP-II"/>
    <property type="match status" value="1"/>
</dbReference>
<evidence type="ECO:0000259" key="5">
    <source>
        <dbReference type="Pfam" id="PF25390"/>
    </source>
</evidence>
<evidence type="ECO:0000259" key="4">
    <source>
        <dbReference type="Pfam" id="PF18962"/>
    </source>
</evidence>
<dbReference type="EMBL" id="FTNZ01000002">
    <property type="protein sequence ID" value="SIS30594.1"/>
    <property type="molecule type" value="Genomic_DNA"/>
</dbReference>
<protein>
    <submittedName>
        <fullName evidence="8">Por secretion system C-terminal sorting domain-containing protein</fullName>
    </submittedName>
    <submittedName>
        <fullName evidence="6">T9SS C-terminal target domain-containing protein</fullName>
    </submittedName>
</protein>
<evidence type="ECO:0000256" key="2">
    <source>
        <dbReference type="ARBA" id="ARBA00022729"/>
    </source>
</evidence>
<keyword evidence="2" id="KW-0732">Signal</keyword>
<dbReference type="OrthoDB" id="1081439at2"/>
<dbReference type="PANTHER" id="PTHR45982">
    <property type="entry name" value="REGULATOR OF CHROMOSOME CONDENSATION"/>
    <property type="match status" value="1"/>
</dbReference>
<evidence type="ECO:0000313" key="7">
    <source>
        <dbReference type="EMBL" id="SIS30594.1"/>
    </source>
</evidence>
<dbReference type="InterPro" id="IPR009091">
    <property type="entry name" value="RCC1/BLIP-II"/>
</dbReference>
<dbReference type="Gene3D" id="2.130.10.30">
    <property type="entry name" value="Regulator of chromosome condensation 1/beta-lactamase-inhibitor protein II"/>
    <property type="match status" value="2"/>
</dbReference>
<dbReference type="Proteomes" id="UP000279541">
    <property type="component" value="Chromosome"/>
</dbReference>
<proteinExistence type="predicted"/>
<dbReference type="GO" id="GO:0005737">
    <property type="term" value="C:cytoplasm"/>
    <property type="evidence" value="ECO:0007669"/>
    <property type="project" value="TreeGrafter"/>
</dbReference>
<sequence length="479" mass="52167">MLHITSLKNRPTTIMLCIMALLLSFNIMNAQCSLTGWKKFSQGETFSVALKEDGTLWMWGQNINSILGNGSGTVTIVQHPTQMGTDNDWTDISVGRWFVLAKKTNNNLYGWGDNQFGNLGNGNNTAQYSPIMIAQNVKSFSAGYHHSMIVKTDGTMWGTGYNEWGNLGKGTLVGYYNTWQQEASLSTDWDKASAGYYNSFGIKTNGTLWSCGANVQGQTGTGVTAGAASNFAQIGTDTNWKDVSCGVYHVLGLKTTGKLWGWGYSANGRLGIAGAGAQFFYTPQAVEPTSDYSQIATSWDASAIVKSDNTLYAFGVNHNGITGGTTADTYNLAPQQIGTDTNWKTLALRVGGYHFGAVKNDTSLWAWGADNLYQLGNGDGVSADSKVPTQVVCSEFLNTNEIQTKESKMSIYPNPAKDIVHIQYPKSLQQIKIYNSNGLLVKLISNFDNKSTINISDLPTGIYFIHANNEVQSFKLIKK</sequence>
<dbReference type="NCBIfam" id="TIGR04183">
    <property type="entry name" value="Por_Secre_tail"/>
    <property type="match status" value="1"/>
</dbReference>
<dbReference type="Pfam" id="PF25390">
    <property type="entry name" value="WD40_RLD"/>
    <property type="match status" value="1"/>
</dbReference>
<dbReference type="InterPro" id="IPR026444">
    <property type="entry name" value="Secre_tail"/>
</dbReference>
<keyword evidence="3" id="KW-0677">Repeat</keyword>
<dbReference type="EMBL" id="CP033926">
    <property type="protein sequence ID" value="AZA99350.1"/>
    <property type="molecule type" value="Genomic_DNA"/>
</dbReference>
<dbReference type="GO" id="GO:0005085">
    <property type="term" value="F:guanyl-nucleotide exchange factor activity"/>
    <property type="evidence" value="ECO:0007669"/>
    <property type="project" value="TreeGrafter"/>
</dbReference>
<gene>
    <name evidence="6" type="ORF">EG359_06930</name>
    <name evidence="7" type="ORF">SAMN05421768_10229</name>
    <name evidence="8" type="ORF">SAMN05421768_10828</name>
</gene>
<dbReference type="RefSeq" id="WP_084180305.1">
    <property type="nucleotide sequence ID" value="NZ_CP033926.1"/>
</dbReference>